<dbReference type="EMBL" id="LAZL01000034">
    <property type="protein sequence ID" value="KMT64029.1"/>
    <property type="molecule type" value="Genomic_DNA"/>
</dbReference>
<keyword evidence="1" id="KW-0175">Coiled coil</keyword>
<accession>A0A0J8GRW3</accession>
<organism evidence="3 4">
    <name type="scientific">Catenovulum maritimum</name>
    <dbReference type="NCBI Taxonomy" id="1513271"/>
    <lineage>
        <taxon>Bacteria</taxon>
        <taxon>Pseudomonadati</taxon>
        <taxon>Pseudomonadota</taxon>
        <taxon>Gammaproteobacteria</taxon>
        <taxon>Alteromonadales</taxon>
        <taxon>Alteromonadaceae</taxon>
        <taxon>Catenovulum</taxon>
    </lineage>
</organism>
<keyword evidence="4" id="KW-1185">Reference proteome</keyword>
<dbReference type="AlphaFoldDB" id="A0A0J8GRW3"/>
<dbReference type="OrthoDB" id="6378879at2"/>
<feature type="coiled-coil region" evidence="1">
    <location>
        <begin position="59"/>
        <end position="95"/>
    </location>
</feature>
<feature type="domain" description="HDOD" evidence="2">
    <location>
        <begin position="134"/>
        <end position="285"/>
    </location>
</feature>
<dbReference type="STRING" id="1513271.XM47_16700"/>
<evidence type="ECO:0000256" key="1">
    <source>
        <dbReference type="SAM" id="Coils"/>
    </source>
</evidence>
<evidence type="ECO:0000313" key="4">
    <source>
        <dbReference type="Proteomes" id="UP000037600"/>
    </source>
</evidence>
<dbReference type="RefSeq" id="WP_048695080.1">
    <property type="nucleotide sequence ID" value="NZ_KQ130505.1"/>
</dbReference>
<evidence type="ECO:0000259" key="2">
    <source>
        <dbReference type="Pfam" id="PF08668"/>
    </source>
</evidence>
<dbReference type="Gene3D" id="1.10.3210.10">
    <property type="entry name" value="Hypothetical protein af1432"/>
    <property type="match status" value="1"/>
</dbReference>
<evidence type="ECO:0000313" key="3">
    <source>
        <dbReference type="EMBL" id="KMT64029.1"/>
    </source>
</evidence>
<dbReference type="Pfam" id="PF08668">
    <property type="entry name" value="HDOD"/>
    <property type="match status" value="1"/>
</dbReference>
<reference evidence="3 4" key="1">
    <citation type="submission" date="2015-04" db="EMBL/GenBank/DDBJ databases">
        <title>Draft Genome Sequence of the Novel Agar-Digesting Marine Bacterium Q1.</title>
        <authorList>
            <person name="Li Y."/>
            <person name="Li D."/>
            <person name="Chen G."/>
            <person name="Du Z."/>
        </authorList>
    </citation>
    <scope>NUCLEOTIDE SEQUENCE [LARGE SCALE GENOMIC DNA]</scope>
    <source>
        <strain evidence="3 4">Q1</strain>
    </source>
</reference>
<protein>
    <recommendedName>
        <fullName evidence="2">HDOD domain-containing protein</fullName>
    </recommendedName>
</protein>
<dbReference type="Proteomes" id="UP000037600">
    <property type="component" value="Unassembled WGS sequence"/>
</dbReference>
<dbReference type="SUPFAM" id="SSF109604">
    <property type="entry name" value="HD-domain/PDEase-like"/>
    <property type="match status" value="1"/>
</dbReference>
<proteinExistence type="predicted"/>
<comment type="caution">
    <text evidence="3">The sequence shown here is derived from an EMBL/GenBank/DDBJ whole genome shotgun (WGS) entry which is preliminary data.</text>
</comment>
<dbReference type="InterPro" id="IPR013976">
    <property type="entry name" value="HDOD"/>
</dbReference>
<name>A0A0J8GRW3_9ALTE</name>
<sequence length="408" mass="47377">MSFIDDIPFDGDNSTPLTESLKKRITAAELSYKNRSSFDIDLTPADLRFYEFIAEGNTSAQKSAEEAELEAELNRVRLEVEINAIRRRMQQKQDIKDKQQAVFHSIDLYIEKHLEKAIKVPLKYLTNYRDMSHYKRIFSELGDDRLSISRLTSLIGSCDWLSKEIINFVNSTGYKNKFKTKEAKDLQQAINLLNVRGVTILIPKLVIEKNIRSYSGYMKKPWQRLLQYQQITSMCAFLLARYQNRNNAYKTYLISAINMFPEFLLLNMLAILSKEGQNYARQTATHHQDDFRMQSIDSYEPSANIVANLMTLSEIIKPLVVDAFNFNNIPMMPVLEGEEEHFDEFSIIQKAKGFTIFRLLMAAQMDKKEEIIQLLKHYGMDNSSLQYLQSIDFKSIDIYELLAIVNSK</sequence>
<gene>
    <name evidence="3" type="ORF">XM47_16700</name>
</gene>